<proteinExistence type="predicted"/>
<protein>
    <submittedName>
        <fullName evidence="2">Uncharacterized protein</fullName>
    </submittedName>
</protein>
<name>A0A6A6WV49_9PLEO</name>
<feature type="region of interest" description="Disordered" evidence="1">
    <location>
        <begin position="164"/>
        <end position="184"/>
    </location>
</feature>
<accession>A0A6A6WV49</accession>
<evidence type="ECO:0000313" key="2">
    <source>
        <dbReference type="EMBL" id="KAF2787785.1"/>
    </source>
</evidence>
<dbReference type="AlphaFoldDB" id="A0A6A6WV49"/>
<dbReference type="Proteomes" id="UP000799757">
    <property type="component" value="Unassembled WGS sequence"/>
</dbReference>
<reference evidence="2" key="1">
    <citation type="journal article" date="2020" name="Stud. Mycol.">
        <title>101 Dothideomycetes genomes: a test case for predicting lifestyles and emergence of pathogens.</title>
        <authorList>
            <person name="Haridas S."/>
            <person name="Albert R."/>
            <person name="Binder M."/>
            <person name="Bloem J."/>
            <person name="Labutti K."/>
            <person name="Salamov A."/>
            <person name="Andreopoulos B."/>
            <person name="Baker S."/>
            <person name="Barry K."/>
            <person name="Bills G."/>
            <person name="Bluhm B."/>
            <person name="Cannon C."/>
            <person name="Castanera R."/>
            <person name="Culley D."/>
            <person name="Daum C."/>
            <person name="Ezra D."/>
            <person name="Gonzalez J."/>
            <person name="Henrissat B."/>
            <person name="Kuo A."/>
            <person name="Liang C."/>
            <person name="Lipzen A."/>
            <person name="Lutzoni F."/>
            <person name="Magnuson J."/>
            <person name="Mondo S."/>
            <person name="Nolan M."/>
            <person name="Ohm R."/>
            <person name="Pangilinan J."/>
            <person name="Park H.-J."/>
            <person name="Ramirez L."/>
            <person name="Alfaro M."/>
            <person name="Sun H."/>
            <person name="Tritt A."/>
            <person name="Yoshinaga Y."/>
            <person name="Zwiers L.-H."/>
            <person name="Turgeon B."/>
            <person name="Goodwin S."/>
            <person name="Spatafora J."/>
            <person name="Crous P."/>
            <person name="Grigoriev I."/>
        </authorList>
    </citation>
    <scope>NUCLEOTIDE SEQUENCE</scope>
    <source>
        <strain evidence="2">CBS 109.77</strain>
    </source>
</reference>
<feature type="region of interest" description="Disordered" evidence="1">
    <location>
        <begin position="87"/>
        <end position="119"/>
    </location>
</feature>
<organism evidence="2 3">
    <name type="scientific">Melanomma pulvis-pyrius CBS 109.77</name>
    <dbReference type="NCBI Taxonomy" id="1314802"/>
    <lineage>
        <taxon>Eukaryota</taxon>
        <taxon>Fungi</taxon>
        <taxon>Dikarya</taxon>
        <taxon>Ascomycota</taxon>
        <taxon>Pezizomycotina</taxon>
        <taxon>Dothideomycetes</taxon>
        <taxon>Pleosporomycetidae</taxon>
        <taxon>Pleosporales</taxon>
        <taxon>Melanommataceae</taxon>
        <taxon>Melanomma</taxon>
    </lineage>
</organism>
<evidence type="ECO:0000256" key="1">
    <source>
        <dbReference type="SAM" id="MobiDB-lite"/>
    </source>
</evidence>
<gene>
    <name evidence="2" type="ORF">K505DRAFT_122011</name>
</gene>
<feature type="compositionally biased region" description="Basic and acidic residues" evidence="1">
    <location>
        <begin position="173"/>
        <end position="184"/>
    </location>
</feature>
<keyword evidence="3" id="KW-1185">Reference proteome</keyword>
<evidence type="ECO:0000313" key="3">
    <source>
        <dbReference type="Proteomes" id="UP000799757"/>
    </source>
</evidence>
<sequence>MPRAMRRPKRPHQQLLFLPNAIAARQSPPANPRPRARCGLARIGRQVEGAEMALGSRSGRPARRETRLSIDSGLVAIVLRHAQNGTLHQGASSIKHPASSSFMRRRPQSSPPRPCARRVVSAPPADVVCRGSIVHNGSYNKLNCPHARREFTRRNKQHHVRQAYNRLGAGDGDSARVQHGEQNE</sequence>
<dbReference type="EMBL" id="MU002280">
    <property type="protein sequence ID" value="KAF2787785.1"/>
    <property type="molecule type" value="Genomic_DNA"/>
</dbReference>
<dbReference type="OrthoDB" id="10661794at2759"/>